<keyword evidence="1" id="KW-0732">Signal</keyword>
<dbReference type="HOGENOM" id="CLU_1203453_0_0_3"/>
<feature type="chain" id="PRO_5004663541" description="Thioredoxin-like fold domain-containing protein" evidence="1">
    <location>
        <begin position="22"/>
        <end position="215"/>
    </location>
</feature>
<dbReference type="STRING" id="1183438.GKIL_0170"/>
<dbReference type="KEGG" id="glj:GKIL_0170"/>
<keyword evidence="3" id="KW-1185">Reference proteome</keyword>
<organism evidence="2 3">
    <name type="scientific">Gloeobacter kilaueensis (strain ATCC BAA-2537 / CCAP 1431/1 / ULC 316 / JS1)</name>
    <dbReference type="NCBI Taxonomy" id="1183438"/>
    <lineage>
        <taxon>Bacteria</taxon>
        <taxon>Bacillati</taxon>
        <taxon>Cyanobacteriota</taxon>
        <taxon>Cyanophyceae</taxon>
        <taxon>Gloeobacterales</taxon>
        <taxon>Gloeobacteraceae</taxon>
        <taxon>Gloeobacter</taxon>
    </lineage>
</organism>
<evidence type="ECO:0000313" key="2">
    <source>
        <dbReference type="EMBL" id="AGY56417.1"/>
    </source>
</evidence>
<protein>
    <recommendedName>
        <fullName evidence="4">Thioredoxin-like fold domain-containing protein</fullName>
    </recommendedName>
</protein>
<dbReference type="AlphaFoldDB" id="U5QBY9"/>
<sequence length="215" mass="24131">MRRCLMLATLSLIALAAPAGANVLQSLVQYLDLDGKPISIERFRNKVSVLVVTDKANVETATATGRQVRAKLGGDPRYLYVVVFDLKDAPAIAHGMIAGKIKEIMREDEEIALKEFQKENRSSETAAPQSPLLIPDWDEGLSFKIWRSSPLAEFSAFQEDEGHKSRFDRERLQRQQQRLKSNVHIFVIDAKGEVQAHYLGAGRAEEVVSKVRSLW</sequence>
<reference evidence="2 3" key="1">
    <citation type="journal article" date="2013" name="PLoS ONE">
        <title>Cultivation and Complete Genome Sequencing of Gloeobacter kilaueensis sp. nov., from a Lava Cave in Kilauea Caldera, Hawai'i.</title>
        <authorList>
            <person name="Saw J.H."/>
            <person name="Schatz M."/>
            <person name="Brown M.V."/>
            <person name="Kunkel D.D."/>
            <person name="Foster J.S."/>
            <person name="Shick H."/>
            <person name="Christensen S."/>
            <person name="Hou S."/>
            <person name="Wan X."/>
            <person name="Donachie S.P."/>
        </authorList>
    </citation>
    <scope>NUCLEOTIDE SEQUENCE [LARGE SCALE GENOMIC DNA]</scope>
    <source>
        <strain evidence="3">JS</strain>
    </source>
</reference>
<evidence type="ECO:0000313" key="3">
    <source>
        <dbReference type="Proteomes" id="UP000017396"/>
    </source>
</evidence>
<name>U5QBY9_GLOK1</name>
<dbReference type="RefSeq" id="WP_023171419.1">
    <property type="nucleotide sequence ID" value="NC_022600.1"/>
</dbReference>
<dbReference type="Proteomes" id="UP000017396">
    <property type="component" value="Chromosome"/>
</dbReference>
<dbReference type="EMBL" id="CP003587">
    <property type="protein sequence ID" value="AGY56417.1"/>
    <property type="molecule type" value="Genomic_DNA"/>
</dbReference>
<feature type="signal peptide" evidence="1">
    <location>
        <begin position="1"/>
        <end position="21"/>
    </location>
</feature>
<proteinExistence type="predicted"/>
<evidence type="ECO:0008006" key="4">
    <source>
        <dbReference type="Google" id="ProtNLM"/>
    </source>
</evidence>
<gene>
    <name evidence="2" type="ORF">GKIL_0170</name>
</gene>
<evidence type="ECO:0000256" key="1">
    <source>
        <dbReference type="SAM" id="SignalP"/>
    </source>
</evidence>
<accession>U5QBY9</accession>